<dbReference type="AlphaFoldDB" id="A0AA40X8J6"/>
<dbReference type="InterPro" id="IPR050706">
    <property type="entry name" value="Cyclic-di-GMP_PDE-like"/>
</dbReference>
<dbReference type="PANTHER" id="PTHR33121">
    <property type="entry name" value="CYCLIC DI-GMP PHOSPHODIESTERASE PDEF"/>
    <property type="match status" value="1"/>
</dbReference>
<organism evidence="2 3">
    <name type="scientific">Pediococcus pentosaceus</name>
    <dbReference type="NCBI Taxonomy" id="1255"/>
    <lineage>
        <taxon>Bacteria</taxon>
        <taxon>Bacillati</taxon>
        <taxon>Bacillota</taxon>
        <taxon>Bacilli</taxon>
        <taxon>Lactobacillales</taxon>
        <taxon>Lactobacillaceae</taxon>
        <taxon>Pediococcus</taxon>
    </lineage>
</organism>
<reference evidence="2" key="1">
    <citation type="submission" date="2020-11" db="EMBL/GenBank/DDBJ databases">
        <title>Antibiotic susceptibility profiles of Pediococcus pentosaceus from various origins and their implications for the safety assessment of strains with food-technology applications.</title>
        <authorList>
            <person name="Shani N."/>
            <person name="Oberhaensli S."/>
            <person name="Arias E."/>
        </authorList>
    </citation>
    <scope>NUCLEOTIDE SEQUENCE</scope>
    <source>
        <strain evidence="2">FAM 19164</strain>
    </source>
</reference>
<evidence type="ECO:0000313" key="3">
    <source>
        <dbReference type="Proteomes" id="UP000743107"/>
    </source>
</evidence>
<dbReference type="PANTHER" id="PTHR33121:SF70">
    <property type="entry name" value="SIGNALING PROTEIN YKOW"/>
    <property type="match status" value="1"/>
</dbReference>
<dbReference type="SUPFAM" id="SSF141868">
    <property type="entry name" value="EAL domain-like"/>
    <property type="match status" value="1"/>
</dbReference>
<dbReference type="GO" id="GO:0071111">
    <property type="term" value="F:cyclic-guanylate-specific phosphodiesterase activity"/>
    <property type="evidence" value="ECO:0007669"/>
    <property type="project" value="InterPro"/>
</dbReference>
<protein>
    <submittedName>
        <fullName evidence="2">EAL domain-containing protein</fullName>
    </submittedName>
</protein>
<dbReference type="RefSeq" id="WP_195751869.1">
    <property type="nucleotide sequence ID" value="NZ_JADOFV010000002.1"/>
</dbReference>
<feature type="domain" description="EAL" evidence="1">
    <location>
        <begin position="1"/>
        <end position="241"/>
    </location>
</feature>
<dbReference type="InterPro" id="IPR001633">
    <property type="entry name" value="EAL_dom"/>
</dbReference>
<comment type="caution">
    <text evidence="2">The sequence shown here is derived from an EMBL/GenBank/DDBJ whole genome shotgun (WGS) entry which is preliminary data.</text>
</comment>
<sequence>MSELEQKLEGICFYEQPIFLIDAAEKEEKKVIGSELLLRKTSGENRFPAMLYKEYMRDDASNLVFCTWLVKNIIEIINDNPGIQYSFNLDPQQLLYDSTFEAMKGLIPYCDRVMIEVTESIPNNRDIDQYFNYSVRDQIKRIHEMGFSVAVDDVSSGMNSFNAVREYTQDIDRLKLSLIQLRNVEEGMITVTISLWKALAANTGIDLVIEGIDSLEVSKWLLENGLEKQQGYYFATPRKLK</sequence>
<accession>A0AA40X8J6</accession>
<dbReference type="PROSITE" id="PS50883">
    <property type="entry name" value="EAL"/>
    <property type="match status" value="1"/>
</dbReference>
<dbReference type="InterPro" id="IPR035919">
    <property type="entry name" value="EAL_sf"/>
</dbReference>
<name>A0AA40X8J6_PEDPE</name>
<dbReference type="Gene3D" id="3.20.20.450">
    <property type="entry name" value="EAL domain"/>
    <property type="match status" value="1"/>
</dbReference>
<evidence type="ECO:0000313" key="2">
    <source>
        <dbReference type="EMBL" id="MBF7127022.1"/>
    </source>
</evidence>
<dbReference type="Pfam" id="PF00563">
    <property type="entry name" value="EAL"/>
    <property type="match status" value="1"/>
</dbReference>
<dbReference type="EMBL" id="JADOFV010000002">
    <property type="protein sequence ID" value="MBF7127022.1"/>
    <property type="molecule type" value="Genomic_DNA"/>
</dbReference>
<gene>
    <name evidence="2" type="ORF">ITQ97_04230</name>
</gene>
<evidence type="ECO:0000259" key="1">
    <source>
        <dbReference type="PROSITE" id="PS50883"/>
    </source>
</evidence>
<dbReference type="SMART" id="SM00052">
    <property type="entry name" value="EAL"/>
    <property type="match status" value="1"/>
</dbReference>
<dbReference type="Proteomes" id="UP000743107">
    <property type="component" value="Unassembled WGS sequence"/>
</dbReference>
<dbReference type="CDD" id="cd01948">
    <property type="entry name" value="EAL"/>
    <property type="match status" value="1"/>
</dbReference>
<proteinExistence type="predicted"/>